<accession>A0A0M4B1C9</accession>
<feature type="compositionally biased region" description="Pro residues" evidence="6">
    <location>
        <begin position="134"/>
        <end position="169"/>
    </location>
</feature>
<dbReference type="PANTHER" id="PTHR46794:SF2">
    <property type="entry name" value="AMELOGENIN, X ISOFORM"/>
    <property type="match status" value="1"/>
</dbReference>
<dbReference type="GO" id="GO:0030345">
    <property type="term" value="F:structural constituent of tooth enamel"/>
    <property type="evidence" value="ECO:0007669"/>
    <property type="project" value="TreeGrafter"/>
</dbReference>
<organism evidence="8">
    <name type="scientific">Oryctolagus cuniculus</name>
    <name type="common">Rabbit</name>
    <dbReference type="NCBI Taxonomy" id="9986"/>
    <lineage>
        <taxon>Eukaryota</taxon>
        <taxon>Metazoa</taxon>
        <taxon>Chordata</taxon>
        <taxon>Craniata</taxon>
        <taxon>Vertebrata</taxon>
        <taxon>Euteleostomi</taxon>
        <taxon>Mammalia</taxon>
        <taxon>Eutheria</taxon>
        <taxon>Euarchontoglires</taxon>
        <taxon>Glires</taxon>
        <taxon>Lagomorpha</taxon>
        <taxon>Leporidae</taxon>
        <taxon>Oryctolagus</taxon>
    </lineage>
</organism>
<evidence type="ECO:0000256" key="6">
    <source>
        <dbReference type="SAM" id="MobiDB-lite"/>
    </source>
</evidence>
<evidence type="ECO:0000256" key="5">
    <source>
        <dbReference type="ARBA" id="ARBA00022591"/>
    </source>
</evidence>
<comment type="similarity">
    <text evidence="2">Belongs to the amelogenin family.</text>
</comment>
<dbReference type="InterPro" id="IPR004116">
    <property type="entry name" value="Amelogenin"/>
</dbReference>
<keyword evidence="7" id="KW-0732">Signal</keyword>
<name>A0A0M4B1C9_RABIT</name>
<keyword evidence="4" id="KW-0272">Extracellular matrix</keyword>
<proteinExistence type="evidence at transcript level"/>
<keyword evidence="3" id="KW-0964">Secreted</keyword>
<feature type="region of interest" description="Disordered" evidence="6">
    <location>
        <begin position="94"/>
        <end position="172"/>
    </location>
</feature>
<evidence type="ECO:0000256" key="4">
    <source>
        <dbReference type="ARBA" id="ARBA00022530"/>
    </source>
</evidence>
<evidence type="ECO:0000256" key="2">
    <source>
        <dbReference type="ARBA" id="ARBA00010383"/>
    </source>
</evidence>
<evidence type="ECO:0000256" key="3">
    <source>
        <dbReference type="ARBA" id="ARBA00022525"/>
    </source>
</evidence>
<evidence type="ECO:0000313" key="8">
    <source>
        <dbReference type="EMBL" id="ALB35199.1"/>
    </source>
</evidence>
<dbReference type="EMBL" id="KP684058">
    <property type="protein sequence ID" value="ALB35199.1"/>
    <property type="molecule type" value="mRNA"/>
</dbReference>
<protein>
    <submittedName>
        <fullName evidence="8">Amelogenin isoform 1</fullName>
    </submittedName>
</protein>
<evidence type="ECO:0000256" key="7">
    <source>
        <dbReference type="SAM" id="SignalP"/>
    </source>
</evidence>
<dbReference type="PANTHER" id="PTHR46794">
    <property type="entry name" value="AMELOGENIN, Y ISOFORM"/>
    <property type="match status" value="1"/>
</dbReference>
<feature type="compositionally biased region" description="Low complexity" evidence="6">
    <location>
        <begin position="94"/>
        <end position="103"/>
    </location>
</feature>
<comment type="subcellular location">
    <subcellularLocation>
        <location evidence="1">Secreted</location>
        <location evidence="1">Extracellular space</location>
        <location evidence="1">Extracellular matrix</location>
    </subcellularLocation>
</comment>
<reference evidence="8" key="1">
    <citation type="submission" date="2015-01" db="EMBL/GenBank/DDBJ databases">
        <authorList>
            <person name="Xiang T."/>
            <person name="Song Y."/>
            <person name="Huang L."/>
            <person name="Wang B."/>
            <person name="Wu P."/>
        </authorList>
    </citation>
    <scope>NUCLEOTIDE SEQUENCE</scope>
</reference>
<gene>
    <name evidence="8" type="primary">AMEL</name>
</gene>
<dbReference type="AlphaFoldDB" id="A0A0M4B1C9"/>
<dbReference type="SMART" id="SM00818">
    <property type="entry name" value="Amelogenin"/>
    <property type="match status" value="1"/>
</dbReference>
<reference evidence="8" key="2">
    <citation type="journal article" date="2016" name="Gene">
        <title>Identification and characterization of the cDNA sequence encoding amelogenin in rabbit (Oryctolagus cuniculus).</title>
        <authorList>
            <person name="Bai C."/>
            <person name="Li Y."/>
            <person name="Yan S."/>
            <person name="Fang H."/>
            <person name="Sun B."/>
            <person name="Zhang J."/>
            <person name="Zhao Z."/>
        </authorList>
    </citation>
    <scope>NUCLEOTIDE SEQUENCE</scope>
</reference>
<evidence type="ECO:0000256" key="1">
    <source>
        <dbReference type="ARBA" id="ARBA00004498"/>
    </source>
</evidence>
<dbReference type="GO" id="GO:0070166">
    <property type="term" value="P:enamel mineralization"/>
    <property type="evidence" value="ECO:0007669"/>
    <property type="project" value="TreeGrafter"/>
</dbReference>
<dbReference type="PRINTS" id="PR01757">
    <property type="entry name" value="AMELOGENIN"/>
</dbReference>
<feature type="chain" id="PRO_5005791326" evidence="7">
    <location>
        <begin position="18"/>
        <end position="188"/>
    </location>
</feature>
<keyword evidence="5" id="KW-0091">Biomineralization</keyword>
<sequence>MGGAWMLFACLVGAAVALPLPPHPGHPGYINFSYERSLSRAAHSDSGAAVVLTPLKWYQSLGRPQYPAYAYEPAGAWLHHQVVPVLSAPPPAGPALQPQLHLPAAPPPAPPTLPQQPLLPAHHHGHAHGHAPAAAPPQRAPAPPPAFAGLQPLPPLPAYPVQPLPPLLPDLPLEAWAATDKTKREEVD</sequence>
<feature type="signal peptide" evidence="7">
    <location>
        <begin position="1"/>
        <end position="17"/>
    </location>
</feature>
<feature type="compositionally biased region" description="Pro residues" evidence="6">
    <location>
        <begin position="104"/>
        <end position="114"/>
    </location>
</feature>
<dbReference type="Pfam" id="PF02948">
    <property type="entry name" value="Amelogenin"/>
    <property type="match status" value="1"/>
</dbReference>